<protein>
    <recommendedName>
        <fullName evidence="4">Lecithin-cholesterol acyltransferase-like 1</fullName>
    </recommendedName>
</protein>
<dbReference type="SUPFAM" id="SSF53474">
    <property type="entry name" value="alpha/beta-Hydrolases"/>
    <property type="match status" value="1"/>
</dbReference>
<dbReference type="GO" id="GO:0008374">
    <property type="term" value="F:O-acyltransferase activity"/>
    <property type="evidence" value="ECO:0007669"/>
    <property type="project" value="InterPro"/>
</dbReference>
<feature type="chain" id="PRO_5041960521" description="Lecithin-cholesterol acyltransferase-like 1" evidence="1">
    <location>
        <begin position="24"/>
        <end position="432"/>
    </location>
</feature>
<keyword evidence="1" id="KW-0732">Signal</keyword>
<sequence>MAMNAAFLGLLRLLLLLLPSSLHDYLGDQGVGQQLQAHYPILLQGGFGCSVLEARLTDAYTPSLPRCGALKGKGWFPLWNSTVDLVNHHYMPCFEEQMSLVFDPATNGFKNQHGVETRVPNFGSVYGFSYKDDTCPFCCNVRLRNELQAIGYRDGDNLFGAPYDIRHAPPRPGQYSEVYTEYFARVKDLVQHASEKNGNKPVIFIGHSFGGRLILDFVNSTPLQWRKKYIKHLVLLSPTPHTGFMDVITNFIEGPRVLRFPNVPYLDLRKMWWSFTSSLLSLPSSMAFGQEPIIITKHRNYSAYDYPEFFAAIGFSLKGVSPLTKLPPLTDMRVEAPMVPLTILNGVGIETTKQVVFWDGNFDVSPELVYGDGDGVVNLNSVLAFTKELEKQQVSENILFKFIKIPNVTHGDITIQDHSLRIVLAEIAEANS</sequence>
<dbReference type="InterPro" id="IPR029058">
    <property type="entry name" value="AB_hydrolase_fold"/>
</dbReference>
<evidence type="ECO:0000256" key="1">
    <source>
        <dbReference type="SAM" id="SignalP"/>
    </source>
</evidence>
<evidence type="ECO:0008006" key="4">
    <source>
        <dbReference type="Google" id="ProtNLM"/>
    </source>
</evidence>
<gene>
    <name evidence="2" type="ORF">QYE76_015539</name>
</gene>
<dbReference type="PANTHER" id="PTHR11440">
    <property type="entry name" value="LECITHIN-CHOLESTEROL ACYLTRANSFERASE-RELATED"/>
    <property type="match status" value="1"/>
</dbReference>
<evidence type="ECO:0000313" key="3">
    <source>
        <dbReference type="Proteomes" id="UP001231189"/>
    </source>
</evidence>
<dbReference type="AlphaFoldDB" id="A0AAD8U504"/>
<accession>A0AAD8U504</accession>
<feature type="signal peptide" evidence="1">
    <location>
        <begin position="1"/>
        <end position="23"/>
    </location>
</feature>
<evidence type="ECO:0000313" key="2">
    <source>
        <dbReference type="EMBL" id="KAK1698842.1"/>
    </source>
</evidence>
<dbReference type="Pfam" id="PF02450">
    <property type="entry name" value="LCAT"/>
    <property type="match status" value="1"/>
</dbReference>
<organism evidence="2 3">
    <name type="scientific">Lolium multiflorum</name>
    <name type="common">Italian ryegrass</name>
    <name type="synonym">Lolium perenne subsp. multiflorum</name>
    <dbReference type="NCBI Taxonomy" id="4521"/>
    <lineage>
        <taxon>Eukaryota</taxon>
        <taxon>Viridiplantae</taxon>
        <taxon>Streptophyta</taxon>
        <taxon>Embryophyta</taxon>
        <taxon>Tracheophyta</taxon>
        <taxon>Spermatophyta</taxon>
        <taxon>Magnoliopsida</taxon>
        <taxon>Liliopsida</taxon>
        <taxon>Poales</taxon>
        <taxon>Poaceae</taxon>
        <taxon>BOP clade</taxon>
        <taxon>Pooideae</taxon>
        <taxon>Poodae</taxon>
        <taxon>Poeae</taxon>
        <taxon>Poeae Chloroplast Group 2 (Poeae type)</taxon>
        <taxon>Loliodinae</taxon>
        <taxon>Loliinae</taxon>
        <taxon>Lolium</taxon>
    </lineage>
</organism>
<dbReference type="GO" id="GO:0006629">
    <property type="term" value="P:lipid metabolic process"/>
    <property type="evidence" value="ECO:0007669"/>
    <property type="project" value="InterPro"/>
</dbReference>
<dbReference type="Gene3D" id="3.40.50.1820">
    <property type="entry name" value="alpha/beta hydrolase"/>
    <property type="match status" value="1"/>
</dbReference>
<reference evidence="2" key="1">
    <citation type="submission" date="2023-07" db="EMBL/GenBank/DDBJ databases">
        <title>A chromosome-level genome assembly of Lolium multiflorum.</title>
        <authorList>
            <person name="Chen Y."/>
            <person name="Copetti D."/>
            <person name="Kolliker R."/>
            <person name="Studer B."/>
        </authorList>
    </citation>
    <scope>NUCLEOTIDE SEQUENCE</scope>
    <source>
        <strain evidence="2">02402/16</strain>
        <tissue evidence="2">Leaf</tissue>
    </source>
</reference>
<keyword evidence="3" id="KW-1185">Reference proteome</keyword>
<dbReference type="Proteomes" id="UP001231189">
    <property type="component" value="Unassembled WGS sequence"/>
</dbReference>
<comment type="caution">
    <text evidence="2">The sequence shown here is derived from an EMBL/GenBank/DDBJ whole genome shotgun (WGS) entry which is preliminary data.</text>
</comment>
<proteinExistence type="predicted"/>
<dbReference type="InterPro" id="IPR003386">
    <property type="entry name" value="LACT/PDAT_acylTrfase"/>
</dbReference>
<name>A0AAD8U504_LOLMU</name>
<dbReference type="EMBL" id="JAUUTY010000001">
    <property type="protein sequence ID" value="KAK1698842.1"/>
    <property type="molecule type" value="Genomic_DNA"/>
</dbReference>